<name>A0A7Y4NUS3_9BACT</name>
<dbReference type="Proteomes" id="UP000563426">
    <property type="component" value="Unassembled WGS sequence"/>
</dbReference>
<sequence>MERVIHARHYALRNTPSESSPSRADGRLHGGRLLVYFPDDNTCDGGAELATQGYLDVDNMPPWDTWVGMFREDPESPTQSADYLIAWVPPVFLDTVAQGISVNPELCIQWLEDSTTMMAKRLKELTSP</sequence>
<gene>
    <name evidence="1" type="ORF">HMI49_34155</name>
</gene>
<proteinExistence type="predicted"/>
<accession>A0A7Y4NUS3</accession>
<organism evidence="1 2">
    <name type="scientific">Corallococcus exercitus</name>
    <dbReference type="NCBI Taxonomy" id="2316736"/>
    <lineage>
        <taxon>Bacteria</taxon>
        <taxon>Pseudomonadati</taxon>
        <taxon>Myxococcota</taxon>
        <taxon>Myxococcia</taxon>
        <taxon>Myxococcales</taxon>
        <taxon>Cystobacterineae</taxon>
        <taxon>Myxococcaceae</taxon>
        <taxon>Corallococcus</taxon>
    </lineage>
</organism>
<dbReference type="AlphaFoldDB" id="A0A7Y4NUS3"/>
<dbReference type="EMBL" id="JABFJV010000300">
    <property type="protein sequence ID" value="NOK38255.1"/>
    <property type="molecule type" value="Genomic_DNA"/>
</dbReference>
<reference evidence="1 2" key="1">
    <citation type="submission" date="2020-05" db="EMBL/GenBank/DDBJ databases">
        <authorList>
            <person name="Whitworth D."/>
        </authorList>
    </citation>
    <scope>NUCLEOTIDE SEQUENCE [LARGE SCALE GENOMIC DNA]</scope>
    <source>
        <strain evidence="1 2">AB043B</strain>
    </source>
</reference>
<evidence type="ECO:0000313" key="1">
    <source>
        <dbReference type="EMBL" id="NOK38255.1"/>
    </source>
</evidence>
<keyword evidence="2" id="KW-1185">Reference proteome</keyword>
<protein>
    <submittedName>
        <fullName evidence="1">Uncharacterized protein</fullName>
    </submittedName>
</protein>
<evidence type="ECO:0000313" key="2">
    <source>
        <dbReference type="Proteomes" id="UP000563426"/>
    </source>
</evidence>
<comment type="caution">
    <text evidence="1">The sequence shown here is derived from an EMBL/GenBank/DDBJ whole genome shotgun (WGS) entry which is preliminary data.</text>
</comment>